<evidence type="ECO:0000256" key="2">
    <source>
        <dbReference type="ARBA" id="ARBA00022475"/>
    </source>
</evidence>
<dbReference type="EMBL" id="CP129971">
    <property type="protein sequence ID" value="WMN12879.1"/>
    <property type="molecule type" value="Genomic_DNA"/>
</dbReference>
<evidence type="ECO:0000256" key="5">
    <source>
        <dbReference type="ARBA" id="ARBA00023136"/>
    </source>
</evidence>
<keyword evidence="10" id="KW-1185">Reference proteome</keyword>
<dbReference type="InterPro" id="IPR052159">
    <property type="entry name" value="Competence_DNA_uptake"/>
</dbReference>
<dbReference type="Pfam" id="PF13567">
    <property type="entry name" value="DUF4131"/>
    <property type="match status" value="1"/>
</dbReference>
<evidence type="ECO:0000256" key="1">
    <source>
        <dbReference type="ARBA" id="ARBA00004651"/>
    </source>
</evidence>
<feature type="domain" description="DUF4131" evidence="8">
    <location>
        <begin position="34"/>
        <end position="198"/>
    </location>
</feature>
<reference evidence="9 10" key="1">
    <citation type="submission" date="2023-08" db="EMBL/GenBank/DDBJ databases">
        <title>Comparative genomics and taxonomic characterization of three novel marine species of genus Marivirga.</title>
        <authorList>
            <person name="Muhammad N."/>
            <person name="Kim S.-G."/>
        </authorList>
    </citation>
    <scope>NUCLEOTIDE SEQUENCE [LARGE SCALE GENOMIC DNA]</scope>
    <source>
        <strain evidence="9 10">BDSF4-3</strain>
    </source>
</reference>
<comment type="subcellular location">
    <subcellularLocation>
        <location evidence="1">Cell membrane</location>
        <topology evidence="1">Multi-pass membrane protein</topology>
    </subcellularLocation>
</comment>
<feature type="transmembrane region" description="Helical" evidence="6">
    <location>
        <begin position="395"/>
        <end position="417"/>
    </location>
</feature>
<feature type="transmembrane region" description="Helical" evidence="6">
    <location>
        <begin position="63"/>
        <end position="82"/>
    </location>
</feature>
<dbReference type="AlphaFoldDB" id="A0AA51NDC4"/>
<feature type="transmembrane region" description="Helical" evidence="6">
    <location>
        <begin position="346"/>
        <end position="375"/>
    </location>
</feature>
<name>A0AA51NDC4_9BACT</name>
<dbReference type="PANTHER" id="PTHR30619">
    <property type="entry name" value="DNA INTERNALIZATION/COMPETENCE PROTEIN COMEC/REC2"/>
    <property type="match status" value="1"/>
</dbReference>
<dbReference type="NCBIfam" id="TIGR00360">
    <property type="entry name" value="ComEC_N-term"/>
    <property type="match status" value="1"/>
</dbReference>
<feature type="transmembrane region" description="Helical" evidence="6">
    <location>
        <begin position="256"/>
        <end position="283"/>
    </location>
</feature>
<dbReference type="RefSeq" id="WP_308351240.1">
    <property type="nucleotide sequence ID" value="NZ_CP129971.1"/>
</dbReference>
<keyword evidence="4 6" id="KW-1133">Transmembrane helix</keyword>
<keyword evidence="3 6" id="KW-0812">Transmembrane</keyword>
<feature type="transmembrane region" description="Helical" evidence="6">
    <location>
        <begin position="457"/>
        <end position="474"/>
    </location>
</feature>
<dbReference type="Pfam" id="PF03772">
    <property type="entry name" value="Competence"/>
    <property type="match status" value="1"/>
</dbReference>
<keyword evidence="2" id="KW-1003">Cell membrane</keyword>
<evidence type="ECO:0000256" key="4">
    <source>
        <dbReference type="ARBA" id="ARBA00022989"/>
    </source>
</evidence>
<gene>
    <name evidence="9" type="ORF">QYS49_29275</name>
</gene>
<dbReference type="InterPro" id="IPR025405">
    <property type="entry name" value="DUF4131"/>
</dbReference>
<dbReference type="KEGG" id="msaa:QYS49_29275"/>
<dbReference type="PANTHER" id="PTHR30619:SF1">
    <property type="entry name" value="RECOMBINATION PROTEIN 2"/>
    <property type="match status" value="1"/>
</dbReference>
<feature type="transmembrane region" description="Helical" evidence="6">
    <location>
        <begin position="295"/>
        <end position="311"/>
    </location>
</feature>
<sequence length="705" mass="81654">MRQAWNRYAFIRFVVFMSLGIVAGTFLPDYFEIILLLFSAIAAMYLSAQFFRGYQFPSFQSISFAVLAFLICFSFGYLNAFWKSEKHDEAHLLKINTSEIEAFEAVLIDAGKVTEKTHGFKVEIQQVLFGGEWQKYSGNAMIYFQKDSLSENLKYGDKLLVKSRLSELEPPKNPLEFNYKRFLGFDQIYHQQYITSGNWLKLDEGKGNLIMAYSIQTGQYLEGIMNEYIQNDRSLAIAKALTLGIKDELDNELRNAYAAAGAMHVLAVSGLHVGIIFLIVSTLLKRWRNRKRGRIFFAVINISVLWAYAFITGLSPSVQRAAMMFSFIILAQAMKRQTNIYNTLAASAFVLLSFDPFLLFSVGFQLSYLAVLGIVFFQPRLYGLLQFEFVLWDKLWAITCVSIAAQLATAPLGLLYFHQFPTYFFLSNLVVIPAAFVILNSSLFLMIISFWDWASDWIGFLIDHFIQIINYLVFSLDYLPNSTIDGIFINTPESWLIYIAIFFIALFISEKKLNYLKLTVLSLFLMSASICLRQYENFQEKKLIVYDTGKHHALAIRNGFSQYFKVEDELAKDKNKLRFHVYPSQLQAGIADFHPDHFEPENQKELFEDFHGLKLAIWEDKRIIHWHQELDKNFTFKEPIDADLLIISNNALEKPEKLLEFFKPEKIVLDASNSYYNIQNFKAKFEEENLDYYIVPEKGAFEWKL</sequence>
<proteinExistence type="predicted"/>
<evidence type="ECO:0000259" key="7">
    <source>
        <dbReference type="Pfam" id="PF03772"/>
    </source>
</evidence>
<feature type="transmembrane region" description="Helical" evidence="6">
    <location>
        <begin position="33"/>
        <end position="51"/>
    </location>
</feature>
<dbReference type="Proteomes" id="UP001230496">
    <property type="component" value="Chromosome"/>
</dbReference>
<keyword evidence="5 6" id="KW-0472">Membrane</keyword>
<evidence type="ECO:0000256" key="3">
    <source>
        <dbReference type="ARBA" id="ARBA00022692"/>
    </source>
</evidence>
<evidence type="ECO:0000313" key="10">
    <source>
        <dbReference type="Proteomes" id="UP001230496"/>
    </source>
</evidence>
<evidence type="ECO:0000313" key="9">
    <source>
        <dbReference type="EMBL" id="WMN12879.1"/>
    </source>
</evidence>
<dbReference type="InterPro" id="IPR004477">
    <property type="entry name" value="ComEC_N"/>
</dbReference>
<organism evidence="9 10">
    <name type="scientific">Marivirga salinarum</name>
    <dbReference type="NCBI Taxonomy" id="3059078"/>
    <lineage>
        <taxon>Bacteria</taxon>
        <taxon>Pseudomonadati</taxon>
        <taxon>Bacteroidota</taxon>
        <taxon>Cytophagia</taxon>
        <taxon>Cytophagales</taxon>
        <taxon>Marivirgaceae</taxon>
        <taxon>Marivirga</taxon>
    </lineage>
</organism>
<feature type="transmembrane region" description="Helical" evidence="6">
    <location>
        <begin position="429"/>
        <end position="451"/>
    </location>
</feature>
<accession>A0AA51NDC4</accession>
<evidence type="ECO:0000259" key="8">
    <source>
        <dbReference type="Pfam" id="PF13567"/>
    </source>
</evidence>
<protein>
    <submittedName>
        <fullName evidence="9">ComEC/Rec2 family competence protein</fullName>
    </submittedName>
</protein>
<feature type="transmembrane region" description="Helical" evidence="6">
    <location>
        <begin position="486"/>
        <end position="508"/>
    </location>
</feature>
<evidence type="ECO:0000256" key="6">
    <source>
        <dbReference type="SAM" id="Phobius"/>
    </source>
</evidence>
<dbReference type="GO" id="GO:0005886">
    <property type="term" value="C:plasma membrane"/>
    <property type="evidence" value="ECO:0007669"/>
    <property type="project" value="UniProtKB-SubCell"/>
</dbReference>
<feature type="domain" description="ComEC/Rec2-related protein" evidence="7">
    <location>
        <begin position="241"/>
        <end position="508"/>
    </location>
</feature>